<accession>C8XEV8</accession>
<proteinExistence type="predicted"/>
<name>C8XEV8_NAKMY</name>
<dbReference type="KEGG" id="nml:Namu_3534"/>
<dbReference type="InParanoid" id="C8XEV8"/>
<evidence type="ECO:0000313" key="2">
    <source>
        <dbReference type="EMBL" id="ACV79859.1"/>
    </source>
</evidence>
<feature type="compositionally biased region" description="Low complexity" evidence="1">
    <location>
        <begin position="23"/>
        <end position="50"/>
    </location>
</feature>
<dbReference type="STRING" id="479431.Namu_3534"/>
<evidence type="ECO:0000313" key="3">
    <source>
        <dbReference type="Proteomes" id="UP000002218"/>
    </source>
</evidence>
<organism evidence="2 3">
    <name type="scientific">Nakamurella multipartita (strain ATCC 700099 / DSM 44233 / CIP 104796 / JCM 9543 / NBRC 105858 / Y-104)</name>
    <name type="common">Microsphaera multipartita</name>
    <dbReference type="NCBI Taxonomy" id="479431"/>
    <lineage>
        <taxon>Bacteria</taxon>
        <taxon>Bacillati</taxon>
        <taxon>Actinomycetota</taxon>
        <taxon>Actinomycetes</taxon>
        <taxon>Nakamurellales</taxon>
        <taxon>Nakamurellaceae</taxon>
        <taxon>Nakamurella</taxon>
    </lineage>
</organism>
<dbReference type="AlphaFoldDB" id="C8XEV8"/>
<reference evidence="2 3" key="2">
    <citation type="journal article" date="2010" name="Stand. Genomic Sci.">
        <title>Complete genome sequence of Nakamurella multipartita type strain (Y-104).</title>
        <authorList>
            <person name="Tice H."/>
            <person name="Mayilraj S."/>
            <person name="Sims D."/>
            <person name="Lapidus A."/>
            <person name="Nolan M."/>
            <person name="Lucas S."/>
            <person name="Glavina Del Rio T."/>
            <person name="Copeland A."/>
            <person name="Cheng J.F."/>
            <person name="Meincke L."/>
            <person name="Bruce D."/>
            <person name="Goodwin L."/>
            <person name="Pitluck S."/>
            <person name="Ivanova N."/>
            <person name="Mavromatis K."/>
            <person name="Ovchinnikova G."/>
            <person name="Pati A."/>
            <person name="Chen A."/>
            <person name="Palaniappan K."/>
            <person name="Land M."/>
            <person name="Hauser L."/>
            <person name="Chang Y.J."/>
            <person name="Jeffries C.D."/>
            <person name="Detter J.C."/>
            <person name="Brettin T."/>
            <person name="Rohde M."/>
            <person name="Goker M."/>
            <person name="Bristow J."/>
            <person name="Eisen J.A."/>
            <person name="Markowitz V."/>
            <person name="Hugenholtz P."/>
            <person name="Kyrpides N.C."/>
            <person name="Klenk H.P."/>
            <person name="Chen F."/>
        </authorList>
    </citation>
    <scope>NUCLEOTIDE SEQUENCE [LARGE SCALE GENOMIC DNA]</scope>
    <source>
        <strain evidence="3">ATCC 700099 / DSM 44233 / CIP 104796 / JCM 9543 / NBRC 105858 / Y-104</strain>
    </source>
</reference>
<dbReference type="EMBL" id="CP001737">
    <property type="protein sequence ID" value="ACV79859.1"/>
    <property type="molecule type" value="Genomic_DNA"/>
</dbReference>
<protein>
    <submittedName>
        <fullName evidence="2">Uncharacterized protein</fullName>
    </submittedName>
</protein>
<reference evidence="3" key="1">
    <citation type="submission" date="2009-09" db="EMBL/GenBank/DDBJ databases">
        <title>The complete genome of Nakamurella multipartita DSM 44233.</title>
        <authorList>
            <consortium name="US DOE Joint Genome Institute (JGI-PGF)"/>
            <person name="Lucas S."/>
            <person name="Copeland A."/>
            <person name="Lapidus A."/>
            <person name="Glavina del Rio T."/>
            <person name="Dalin E."/>
            <person name="Tice H."/>
            <person name="Bruce D."/>
            <person name="Goodwin L."/>
            <person name="Pitluck S."/>
            <person name="Kyrpides N."/>
            <person name="Mavromatis K."/>
            <person name="Ivanova N."/>
            <person name="Ovchinnikova G."/>
            <person name="Sims D."/>
            <person name="Meincke L."/>
            <person name="Brettin T."/>
            <person name="Detter J.C."/>
            <person name="Han C."/>
            <person name="Larimer F."/>
            <person name="Land M."/>
            <person name="Hauser L."/>
            <person name="Markowitz V."/>
            <person name="Cheng J.-F."/>
            <person name="Hugenholtz P."/>
            <person name="Woyke T."/>
            <person name="Wu D."/>
            <person name="Klenk H.-P."/>
            <person name="Eisen J.A."/>
        </authorList>
    </citation>
    <scope>NUCLEOTIDE SEQUENCE [LARGE SCALE GENOMIC DNA]</scope>
    <source>
        <strain evidence="3">ATCC 700099 / DSM 44233 / CIP 104796 / JCM 9543 / NBRC 105858 / Y-104</strain>
    </source>
</reference>
<evidence type="ECO:0000256" key="1">
    <source>
        <dbReference type="SAM" id="MobiDB-lite"/>
    </source>
</evidence>
<feature type="compositionally biased region" description="Basic and acidic residues" evidence="1">
    <location>
        <begin position="1"/>
        <end position="13"/>
    </location>
</feature>
<keyword evidence="3" id="KW-1185">Reference proteome</keyword>
<dbReference type="Proteomes" id="UP000002218">
    <property type="component" value="Chromosome"/>
</dbReference>
<dbReference type="HOGENOM" id="CLU_2684052_0_0_11"/>
<feature type="compositionally biased region" description="Gly residues" evidence="1">
    <location>
        <begin position="51"/>
        <end position="74"/>
    </location>
</feature>
<sequence>MTDEMLRHSRGDAAADGGGGRRLLGAATRARGRAVTISGNSDSLSDDSGISDGGRIGVGPGGRVGRGVPVGGSA</sequence>
<gene>
    <name evidence="2" type="ordered locus">Namu_3534</name>
</gene>
<feature type="region of interest" description="Disordered" evidence="1">
    <location>
        <begin position="1"/>
        <end position="74"/>
    </location>
</feature>